<evidence type="ECO:0000313" key="6">
    <source>
        <dbReference type="Ensembl" id="ENSNMLP00000031673.1"/>
    </source>
</evidence>
<feature type="domain" description="SAM" evidence="5">
    <location>
        <begin position="703"/>
        <end position="769"/>
    </location>
</feature>
<keyword evidence="3 4" id="KW-0175">Coiled coil</keyword>
<dbReference type="CDD" id="cd09562">
    <property type="entry name" value="SAM_liprin-alpha1_2_3_4_repeat1"/>
    <property type="match status" value="1"/>
</dbReference>
<feature type="domain" description="SAM" evidence="5">
    <location>
        <begin position="900"/>
        <end position="944"/>
    </location>
</feature>
<accession>A0A8C6U7F8</accession>
<dbReference type="PANTHER" id="PTHR12587">
    <property type="entry name" value="LAR INTERACTING PROTEIN LIP -RELATED PROTEIN"/>
    <property type="match status" value="1"/>
</dbReference>
<organism evidence="6 7">
    <name type="scientific">Neogobius melanostomus</name>
    <name type="common">round goby</name>
    <dbReference type="NCBI Taxonomy" id="47308"/>
    <lineage>
        <taxon>Eukaryota</taxon>
        <taxon>Metazoa</taxon>
        <taxon>Chordata</taxon>
        <taxon>Craniata</taxon>
        <taxon>Vertebrata</taxon>
        <taxon>Euteleostomi</taxon>
        <taxon>Actinopterygii</taxon>
        <taxon>Neopterygii</taxon>
        <taxon>Teleostei</taxon>
        <taxon>Neoteleostei</taxon>
        <taxon>Acanthomorphata</taxon>
        <taxon>Gobiaria</taxon>
        <taxon>Gobiiformes</taxon>
        <taxon>Gobioidei</taxon>
        <taxon>Gobiidae</taxon>
        <taxon>Benthophilinae</taxon>
        <taxon>Neogobiini</taxon>
        <taxon>Neogobius</taxon>
    </lineage>
</organism>
<dbReference type="InterPro" id="IPR037621">
    <property type="entry name" value="LIP-1_SAM_2"/>
</dbReference>
<evidence type="ECO:0000256" key="1">
    <source>
        <dbReference type="ARBA" id="ARBA00007026"/>
    </source>
</evidence>
<evidence type="ECO:0000256" key="3">
    <source>
        <dbReference type="ARBA" id="ARBA00023054"/>
    </source>
</evidence>
<comment type="similarity">
    <text evidence="1">Belongs to the liprin family. Liprin-alpha subfamily.</text>
</comment>
<proteinExistence type="inferred from homology"/>
<keyword evidence="2" id="KW-0677">Repeat</keyword>
<keyword evidence="7" id="KW-1185">Reference proteome</keyword>
<evidence type="ECO:0000313" key="7">
    <source>
        <dbReference type="Proteomes" id="UP000694523"/>
    </source>
</evidence>
<dbReference type="GO" id="GO:0048786">
    <property type="term" value="C:presynaptic active zone"/>
    <property type="evidence" value="ECO:0007669"/>
    <property type="project" value="TreeGrafter"/>
</dbReference>
<dbReference type="PROSITE" id="PS50105">
    <property type="entry name" value="SAM_DOMAIN"/>
    <property type="match status" value="3"/>
</dbReference>
<dbReference type="Proteomes" id="UP000694523">
    <property type="component" value="Unplaced"/>
</dbReference>
<dbReference type="InterPro" id="IPR057892">
    <property type="entry name" value="LIP-1_CC2"/>
</dbReference>
<dbReference type="InterPro" id="IPR001660">
    <property type="entry name" value="SAM"/>
</dbReference>
<dbReference type="Gene3D" id="1.10.150.50">
    <property type="entry name" value="Transcription Factor, Ets-1"/>
    <property type="match status" value="3"/>
</dbReference>
<dbReference type="FunFam" id="1.10.150.50:FF:000004">
    <property type="entry name" value="PTPRF interacting protein alpha 1"/>
    <property type="match status" value="1"/>
</dbReference>
<name>A0A8C6U7F8_9GOBI</name>
<feature type="coiled-coil region" evidence="4">
    <location>
        <begin position="487"/>
        <end position="521"/>
    </location>
</feature>
<dbReference type="Pfam" id="PF00536">
    <property type="entry name" value="SAM_1"/>
    <property type="match status" value="2"/>
</dbReference>
<reference evidence="6" key="1">
    <citation type="submission" date="2025-08" db="UniProtKB">
        <authorList>
            <consortium name="Ensembl"/>
        </authorList>
    </citation>
    <scope>IDENTIFICATION</scope>
</reference>
<sequence length="1049" mass="119460">MCEVMPTISEDGGSTGNLESLMVNMLTERERLLENLRETQDSLGTAQLRLRDLGHEKESLQRQLSIALPQEFAVLTKELNVCREQLLEREEEIAELKAERNNTRLLLEHLECLVSRHERSLRMTVVKRQAQSPAGVSSEVEVLKALKSLFEHHKALDEKVRERLRVALERVSMLEDQLAASSQEVIALYKFTCTCGSISVCESSALINMLLLHFCVCGFQALCQREDMEERITTLERRYLSAQREATSLHDIKDKLENELASKESLHRQSEEKNRQLQERLDEAKQKLQQTLQRAETLPEIEAQLAQRVAALNKAEERHGNFEERLRQMEAQLEEKNQELQRARQREKMNDEHNKRLSDTVDKLLSESNERLQLHLKERMAALEEKEQLLAELERIQLELDQLRGRPGDTVKDYSIKRKCYFVVCKGGNTLCMFVCQYGEWEGSGMLAPGFEGGVEGGCSDDEDDRETLFGSELLSPSGQTDVQTLAIMLQEQLEAINKEIKLIQEEKESTEMRAEEIESRVSSVALDAPALPPSSLGGRGYITPSITSSTLASPSPPAQDILPLAYPILRPERPKDRYKSIPTTWHTATSKTMSITKLLYLFKPLILFVCSLSADGATTASQDSLHKASKKKSIKSSIGRLFGKKEKGRMGAPGRESASLGLWKNIHFKFDKIICQTWLSTHCARHDLLEEACRQGLPFASWDGPTVVTWLELWVGMPAWYVAACRANVKSGAIMANLSDTEIQREIGISNPLHRLKLRLAIQEMVSLTSPSAPASTRSVRLNTIKNKINTASLKTSFTFTSMQNLKTYMNHEWVGNEWLPSLGLPQYRSYFMESLVDARMLDHLTKKELRGQLKMVDSFHRVSLHYGIMCLKRLNYDRKELERKRDESQHENQDVMVWSNERVMCWVQLIGLKEFADNLLESGVHGALLALDDTFDYTDLALLLQIPNQNTQATPRKEYNALISMGTERRPDEDGTKTFTRSPSWRKMFREKDLRGVTADSAETLPANFRASAIATPSVTLRKTFDMHYIINTIHVYHFLSVSQLWS</sequence>
<dbReference type="InterPro" id="IPR029515">
    <property type="entry name" value="Liprin"/>
</dbReference>
<dbReference type="FunFam" id="1.10.150.50:FF:000002">
    <property type="entry name" value="PTPRF interacting protein alpha 1"/>
    <property type="match status" value="1"/>
</dbReference>
<dbReference type="PANTHER" id="PTHR12587:SF4">
    <property type="entry name" value="LIPRIN-ALPHA-3"/>
    <property type="match status" value="1"/>
</dbReference>
<evidence type="ECO:0000256" key="4">
    <source>
        <dbReference type="SAM" id="Coils"/>
    </source>
</evidence>
<dbReference type="GO" id="GO:0005737">
    <property type="term" value="C:cytoplasm"/>
    <property type="evidence" value="ECO:0007669"/>
    <property type="project" value="UniProtKB-ARBA"/>
</dbReference>
<feature type="domain" description="SAM" evidence="5">
    <location>
        <begin position="819"/>
        <end position="876"/>
    </location>
</feature>
<feature type="coiled-coil region" evidence="4">
    <location>
        <begin position="22"/>
        <end position="113"/>
    </location>
</feature>
<dbReference type="InterPro" id="IPR013761">
    <property type="entry name" value="SAM/pointed_sf"/>
</dbReference>
<dbReference type="Pfam" id="PF25526">
    <property type="entry name" value="LIP-1"/>
    <property type="match status" value="1"/>
</dbReference>
<evidence type="ECO:0000259" key="5">
    <source>
        <dbReference type="PROSITE" id="PS50105"/>
    </source>
</evidence>
<feature type="coiled-coil region" evidence="4">
    <location>
        <begin position="225"/>
        <end position="406"/>
    </location>
</feature>
<dbReference type="InterPro" id="IPR037620">
    <property type="entry name" value="LIP-1_SAM_1"/>
</dbReference>
<dbReference type="AlphaFoldDB" id="A0A8C6U7F8"/>
<dbReference type="Ensembl" id="ENSNMLT00000035303.1">
    <property type="protein sequence ID" value="ENSNMLP00000031673.1"/>
    <property type="gene ID" value="ENSNMLG00000019787.1"/>
</dbReference>
<protein>
    <submittedName>
        <fullName evidence="6">PTPRF interacting protein alpha 3</fullName>
    </submittedName>
</protein>
<dbReference type="CDD" id="cd09565">
    <property type="entry name" value="SAM_liprin-alpha1_2_3_4_repeat2"/>
    <property type="match status" value="1"/>
</dbReference>
<dbReference type="GO" id="GO:0050808">
    <property type="term" value="P:synapse organization"/>
    <property type="evidence" value="ECO:0007669"/>
    <property type="project" value="TreeGrafter"/>
</dbReference>
<dbReference type="Pfam" id="PF07647">
    <property type="entry name" value="SAM_2"/>
    <property type="match status" value="1"/>
</dbReference>
<dbReference type="SMART" id="SM00454">
    <property type="entry name" value="SAM"/>
    <property type="match status" value="3"/>
</dbReference>
<evidence type="ECO:0000256" key="2">
    <source>
        <dbReference type="ARBA" id="ARBA00022737"/>
    </source>
</evidence>
<dbReference type="SUPFAM" id="SSF47769">
    <property type="entry name" value="SAM/Pointed domain"/>
    <property type="match status" value="3"/>
</dbReference>
<reference evidence="6" key="2">
    <citation type="submission" date="2025-09" db="UniProtKB">
        <authorList>
            <consortium name="Ensembl"/>
        </authorList>
    </citation>
    <scope>IDENTIFICATION</scope>
</reference>